<evidence type="ECO:0000256" key="2">
    <source>
        <dbReference type="SAM" id="Phobius"/>
    </source>
</evidence>
<evidence type="ECO:0000256" key="1">
    <source>
        <dbReference type="SAM" id="MobiDB-lite"/>
    </source>
</evidence>
<dbReference type="OrthoDB" id="3677000at2"/>
<accession>A0A4R4VGE1</accession>
<feature type="transmembrane region" description="Helical" evidence="2">
    <location>
        <begin position="96"/>
        <end position="118"/>
    </location>
</feature>
<keyword evidence="2" id="KW-0472">Membrane</keyword>
<dbReference type="Proteomes" id="UP000295674">
    <property type="component" value="Unassembled WGS sequence"/>
</dbReference>
<proteinExistence type="predicted"/>
<name>A0A4R4VGE1_9PSEU</name>
<sequence>MHSGRTIGWSGRLDWPPPAPTPTPSAAQNPAPGRHRRTDTSAAWAQIPPQRTAPEQSAPRVVIDPLTDTAPVGGLHKFDLGMVPASVTPPPSWRRAAWFAIASSVAALGGLVFATTLVSSHTTRIEGLELPSMPRGGAYPPLTRDPYFLTGDPTRPSVASSTATPPGRPSQLAAGVLPTGTSEPTAPGEPAGDEPGDDEESGTPGTGAPGTGTPPGSSRPPTTEAPQLLQLTDTEGMQRASEQYYGAISSGDLPGAYAMTTGPLRAEGYESFAARYSYATRVEVLQVYVTPTSTAHTLRLTLPDGSERMERRVLRYEMAETPMISSDERIS</sequence>
<feature type="compositionally biased region" description="Acidic residues" evidence="1">
    <location>
        <begin position="191"/>
        <end position="201"/>
    </location>
</feature>
<keyword evidence="2" id="KW-0812">Transmembrane</keyword>
<evidence type="ECO:0000313" key="4">
    <source>
        <dbReference type="Proteomes" id="UP000295674"/>
    </source>
</evidence>
<evidence type="ECO:0000313" key="3">
    <source>
        <dbReference type="EMBL" id="TDD01753.1"/>
    </source>
</evidence>
<organism evidence="3 4">
    <name type="scientific">Saccharopolyspora terrae</name>
    <dbReference type="NCBI Taxonomy" id="2530384"/>
    <lineage>
        <taxon>Bacteria</taxon>
        <taxon>Bacillati</taxon>
        <taxon>Actinomycetota</taxon>
        <taxon>Actinomycetes</taxon>
        <taxon>Pseudonocardiales</taxon>
        <taxon>Pseudonocardiaceae</taxon>
        <taxon>Saccharopolyspora</taxon>
    </lineage>
</organism>
<keyword evidence="4" id="KW-1185">Reference proteome</keyword>
<dbReference type="EMBL" id="SMKS01000057">
    <property type="protein sequence ID" value="TDD01753.1"/>
    <property type="molecule type" value="Genomic_DNA"/>
</dbReference>
<feature type="region of interest" description="Disordered" evidence="1">
    <location>
        <begin position="129"/>
        <end position="224"/>
    </location>
</feature>
<dbReference type="RefSeq" id="WP_132678193.1">
    <property type="nucleotide sequence ID" value="NZ_SMKS01000057.1"/>
</dbReference>
<keyword evidence="2" id="KW-1133">Transmembrane helix</keyword>
<comment type="caution">
    <text evidence="3">The sequence shown here is derived from an EMBL/GenBank/DDBJ whole genome shotgun (WGS) entry which is preliminary data.</text>
</comment>
<feature type="region of interest" description="Disordered" evidence="1">
    <location>
        <begin position="1"/>
        <end position="60"/>
    </location>
</feature>
<reference evidence="3 4" key="1">
    <citation type="submission" date="2019-03" db="EMBL/GenBank/DDBJ databases">
        <title>Draft genome sequences of novel Actinobacteria.</title>
        <authorList>
            <person name="Sahin N."/>
            <person name="Ay H."/>
            <person name="Saygin H."/>
        </authorList>
    </citation>
    <scope>NUCLEOTIDE SEQUENCE [LARGE SCALE GENOMIC DNA]</scope>
    <source>
        <strain evidence="3 4">16K309</strain>
    </source>
</reference>
<protein>
    <submittedName>
        <fullName evidence="3">Uncharacterized protein</fullName>
    </submittedName>
</protein>
<gene>
    <name evidence="3" type="ORF">E1181_24390</name>
</gene>
<dbReference type="AlphaFoldDB" id="A0A4R4VGE1"/>